<dbReference type="AlphaFoldDB" id="A0A6A7A402"/>
<gene>
    <name evidence="2" type="ORF">CC86DRAFT_369598</name>
</gene>
<name>A0A6A7A402_9PLEO</name>
<dbReference type="Proteomes" id="UP000799424">
    <property type="component" value="Unassembled WGS sequence"/>
</dbReference>
<sequence length="77" mass="7901">MATAAPDSSQQFQEPLSPTTSTEAPKSSPTQKNSSAKPSIVGVLKNAVTAPSAEERETSPIEAAIESVGEDGEKRGS</sequence>
<dbReference type="EMBL" id="MU006224">
    <property type="protein sequence ID" value="KAF2827489.1"/>
    <property type="molecule type" value="Genomic_DNA"/>
</dbReference>
<feature type="region of interest" description="Disordered" evidence="1">
    <location>
        <begin position="1"/>
        <end position="77"/>
    </location>
</feature>
<organism evidence="2 3">
    <name type="scientific">Ophiobolus disseminans</name>
    <dbReference type="NCBI Taxonomy" id="1469910"/>
    <lineage>
        <taxon>Eukaryota</taxon>
        <taxon>Fungi</taxon>
        <taxon>Dikarya</taxon>
        <taxon>Ascomycota</taxon>
        <taxon>Pezizomycotina</taxon>
        <taxon>Dothideomycetes</taxon>
        <taxon>Pleosporomycetidae</taxon>
        <taxon>Pleosporales</taxon>
        <taxon>Pleosporineae</taxon>
        <taxon>Phaeosphaeriaceae</taxon>
        <taxon>Ophiobolus</taxon>
    </lineage>
</organism>
<protein>
    <submittedName>
        <fullName evidence="2">Uncharacterized protein</fullName>
    </submittedName>
</protein>
<keyword evidence="3" id="KW-1185">Reference proteome</keyword>
<evidence type="ECO:0000313" key="2">
    <source>
        <dbReference type="EMBL" id="KAF2827489.1"/>
    </source>
</evidence>
<accession>A0A6A7A402</accession>
<evidence type="ECO:0000256" key="1">
    <source>
        <dbReference type="SAM" id="MobiDB-lite"/>
    </source>
</evidence>
<reference evidence="2" key="1">
    <citation type="journal article" date="2020" name="Stud. Mycol.">
        <title>101 Dothideomycetes genomes: a test case for predicting lifestyles and emergence of pathogens.</title>
        <authorList>
            <person name="Haridas S."/>
            <person name="Albert R."/>
            <person name="Binder M."/>
            <person name="Bloem J."/>
            <person name="Labutti K."/>
            <person name="Salamov A."/>
            <person name="Andreopoulos B."/>
            <person name="Baker S."/>
            <person name="Barry K."/>
            <person name="Bills G."/>
            <person name="Bluhm B."/>
            <person name="Cannon C."/>
            <person name="Castanera R."/>
            <person name="Culley D."/>
            <person name="Daum C."/>
            <person name="Ezra D."/>
            <person name="Gonzalez J."/>
            <person name="Henrissat B."/>
            <person name="Kuo A."/>
            <person name="Liang C."/>
            <person name="Lipzen A."/>
            <person name="Lutzoni F."/>
            <person name="Magnuson J."/>
            <person name="Mondo S."/>
            <person name="Nolan M."/>
            <person name="Ohm R."/>
            <person name="Pangilinan J."/>
            <person name="Park H.-J."/>
            <person name="Ramirez L."/>
            <person name="Alfaro M."/>
            <person name="Sun H."/>
            <person name="Tritt A."/>
            <person name="Yoshinaga Y."/>
            <person name="Zwiers L.-H."/>
            <person name="Turgeon B."/>
            <person name="Goodwin S."/>
            <person name="Spatafora J."/>
            <person name="Crous P."/>
            <person name="Grigoriev I."/>
        </authorList>
    </citation>
    <scope>NUCLEOTIDE SEQUENCE</scope>
    <source>
        <strain evidence="2">CBS 113818</strain>
    </source>
</reference>
<proteinExistence type="predicted"/>
<evidence type="ECO:0000313" key="3">
    <source>
        <dbReference type="Proteomes" id="UP000799424"/>
    </source>
</evidence>
<feature type="compositionally biased region" description="Polar residues" evidence="1">
    <location>
        <begin position="1"/>
        <end position="37"/>
    </location>
</feature>
<dbReference type="OrthoDB" id="3787105at2759"/>